<dbReference type="Pfam" id="PF08220">
    <property type="entry name" value="HTH_DeoR"/>
    <property type="match status" value="1"/>
</dbReference>
<dbReference type="SMART" id="SM00420">
    <property type="entry name" value="HTH_DEOR"/>
    <property type="match status" value="1"/>
</dbReference>
<dbReference type="Pfam" id="PF00455">
    <property type="entry name" value="DeoRC"/>
    <property type="match status" value="1"/>
</dbReference>
<organism evidence="5 6">
    <name type="scientific">Yersinia bercovieri ATCC 43970</name>
    <dbReference type="NCBI Taxonomy" id="349968"/>
    <lineage>
        <taxon>Bacteria</taxon>
        <taxon>Pseudomonadati</taxon>
        <taxon>Pseudomonadota</taxon>
        <taxon>Gammaproteobacteria</taxon>
        <taxon>Enterobacterales</taxon>
        <taxon>Yersiniaceae</taxon>
        <taxon>Yersinia</taxon>
    </lineage>
</organism>
<protein>
    <submittedName>
        <fullName evidence="5">Deoxyribose operon repressor</fullName>
    </submittedName>
</protein>
<dbReference type="InterPro" id="IPR037171">
    <property type="entry name" value="NagB/RpiA_transferase-like"/>
</dbReference>
<reference evidence="5" key="1">
    <citation type="submission" date="2008-12" db="EMBL/GenBank/DDBJ databases">
        <title>Annotation of the Yersinia bercovieri ATCC 43970 genome.</title>
        <authorList>
            <person name="Read T.D."/>
            <person name="Akmal A."/>
            <person name="Bishop-Lilly K."/>
            <person name="Chen P.E."/>
            <person name="Cook C."/>
            <person name="Kiley M.P."/>
            <person name="Lentz S."/>
            <person name="Mateczun A."/>
            <person name="Nagarajan N."/>
            <person name="Nolan N."/>
            <person name="Osborne B.I."/>
            <person name="Pop M."/>
            <person name="Sozhamannan S."/>
            <person name="Stewart A.C."/>
            <person name="Sulakvelidze A."/>
            <person name="Thomason B."/>
            <person name="Willner K."/>
            <person name="Zwick M.E."/>
        </authorList>
    </citation>
    <scope>NUCLEOTIDE SEQUENCE [LARGE SCALE GENOMIC DNA]</scope>
    <source>
        <strain evidence="5">ATCC 43970</strain>
    </source>
</reference>
<comment type="caution">
    <text evidence="5">The sequence shown here is derived from an EMBL/GenBank/DDBJ whole genome shotgun (WGS) entry which is preliminary data.</text>
</comment>
<gene>
    <name evidence="5" type="ORF">yberc0001_26320</name>
</gene>
<dbReference type="PROSITE" id="PS00894">
    <property type="entry name" value="HTH_DEOR_1"/>
    <property type="match status" value="1"/>
</dbReference>
<evidence type="ECO:0000256" key="2">
    <source>
        <dbReference type="ARBA" id="ARBA00023125"/>
    </source>
</evidence>
<dbReference type="Proteomes" id="UP000010319">
    <property type="component" value="Unassembled WGS sequence"/>
</dbReference>
<dbReference type="PROSITE" id="PS51000">
    <property type="entry name" value="HTH_DEOR_2"/>
    <property type="match status" value="1"/>
</dbReference>
<dbReference type="NCBIfam" id="NF007961">
    <property type="entry name" value="PRK10681.1"/>
    <property type="match status" value="1"/>
</dbReference>
<dbReference type="PANTHER" id="PTHR30363">
    <property type="entry name" value="HTH-TYPE TRANSCRIPTIONAL REGULATOR SRLR-RELATED"/>
    <property type="match status" value="1"/>
</dbReference>
<sequence length="283" mass="31615">MISPVNTGLIYCPVLFCSPGYSKFFQESLMETRRAERINKLTQVLKRSDKIHLKEAANLLRVSEMTIRRDLSAEPTAVILLGGYVVMDPKSNNANSYFVSDQQAKQVEEKRRIGQLAARLIVENDTVFFDCGTTIPSIIDEIDEELTFTAICYSLNTFLSLQDKPNCKVILCGGEFKPNNYIFTPISQHNELDNICPNKAFISAAGVSIEYGATCFNFDEILLKHRAIAKSQHKILVADHSKFGNIKPASIGALTLFDAVVTDRQPDAEFSQFFLAQGIKIDC</sequence>
<dbReference type="InterPro" id="IPR018356">
    <property type="entry name" value="Tscrpt_reg_HTH_DeoR_CS"/>
</dbReference>
<dbReference type="InterPro" id="IPR001034">
    <property type="entry name" value="DeoR_HTH"/>
</dbReference>
<evidence type="ECO:0000313" key="5">
    <source>
        <dbReference type="EMBL" id="EEQ06155.1"/>
    </source>
</evidence>
<keyword evidence="3" id="KW-0804">Transcription</keyword>
<proteinExistence type="predicted"/>
<evidence type="ECO:0000256" key="1">
    <source>
        <dbReference type="ARBA" id="ARBA00023015"/>
    </source>
</evidence>
<feature type="domain" description="HTH deoR-type" evidence="4">
    <location>
        <begin position="34"/>
        <end position="86"/>
    </location>
</feature>
<evidence type="ECO:0000259" key="4">
    <source>
        <dbReference type="PROSITE" id="PS51000"/>
    </source>
</evidence>
<dbReference type="InterPro" id="IPR014036">
    <property type="entry name" value="DeoR-like_C"/>
</dbReference>
<evidence type="ECO:0000313" key="6">
    <source>
        <dbReference type="Proteomes" id="UP000010319"/>
    </source>
</evidence>
<dbReference type="Gene3D" id="3.40.50.1360">
    <property type="match status" value="1"/>
</dbReference>
<name>A0ABM9XXK1_YERBE</name>
<dbReference type="SUPFAM" id="SSF100950">
    <property type="entry name" value="NagB/RpiA/CoA transferase-like"/>
    <property type="match status" value="1"/>
</dbReference>
<keyword evidence="2" id="KW-0238">DNA-binding</keyword>
<dbReference type="SMART" id="SM01134">
    <property type="entry name" value="DeoRC"/>
    <property type="match status" value="1"/>
</dbReference>
<dbReference type="InterPro" id="IPR050313">
    <property type="entry name" value="Carb_Metab_HTH_regulators"/>
</dbReference>
<dbReference type="PANTHER" id="PTHR30363:SF8">
    <property type="entry name" value="DEOXYRIBOSE OPERON REPRESSOR"/>
    <property type="match status" value="1"/>
</dbReference>
<evidence type="ECO:0000256" key="3">
    <source>
        <dbReference type="ARBA" id="ARBA00023163"/>
    </source>
</evidence>
<keyword evidence="6" id="KW-1185">Reference proteome</keyword>
<keyword evidence="1" id="KW-0805">Transcription regulation</keyword>
<dbReference type="EMBL" id="AALC02000033">
    <property type="protein sequence ID" value="EEQ06155.1"/>
    <property type="molecule type" value="Genomic_DNA"/>
</dbReference>
<accession>A0ABM9XXK1</accession>